<sequence>MSATIMASCFIFMINPFTRYKVLCAIAVKIDYFVIKTKYSW</sequence>
<organism evidence="1 2">
    <name type="scientific">Kluyvera georgiana ATCC 51603</name>
    <dbReference type="NCBI Taxonomy" id="1354264"/>
    <lineage>
        <taxon>Bacteria</taxon>
        <taxon>Pseudomonadati</taxon>
        <taxon>Pseudomonadota</taxon>
        <taxon>Gammaproteobacteria</taxon>
        <taxon>Enterobacterales</taxon>
        <taxon>Enterobacteriaceae</taxon>
        <taxon>Kluyvera</taxon>
    </lineage>
</organism>
<keyword evidence="2" id="KW-1185">Reference proteome</keyword>
<gene>
    <name evidence="1" type="ORF">M989_04452</name>
</gene>
<reference evidence="1 2" key="1">
    <citation type="submission" date="2016-04" db="EMBL/GenBank/DDBJ databases">
        <title>ATOL: Assembling a taxonomically balanced genome-scale reconstruction of the evolutionary history of the Enterobacteriaceae.</title>
        <authorList>
            <person name="Plunkett G.III."/>
            <person name="Neeno-Eckwall E.C."/>
            <person name="Glasner J.D."/>
            <person name="Perna N.T."/>
        </authorList>
    </citation>
    <scope>NUCLEOTIDE SEQUENCE [LARGE SCALE GENOMIC DNA]</scope>
    <source>
        <strain evidence="1 2">ATCC 51603</strain>
    </source>
</reference>
<comment type="caution">
    <text evidence="1">The sequence shown here is derived from an EMBL/GenBank/DDBJ whole genome shotgun (WGS) entry which is preliminary data.</text>
</comment>
<name>A0A1B7JBB8_9ENTR</name>
<dbReference type="EMBL" id="LXEU01000095">
    <property type="protein sequence ID" value="OAT45251.1"/>
    <property type="molecule type" value="Genomic_DNA"/>
</dbReference>
<dbReference type="AlphaFoldDB" id="A0A1B7JBB8"/>
<dbReference type="Proteomes" id="UP000078386">
    <property type="component" value="Unassembled WGS sequence"/>
</dbReference>
<protein>
    <submittedName>
        <fullName evidence="1">Uncharacterized protein</fullName>
    </submittedName>
</protein>
<evidence type="ECO:0000313" key="1">
    <source>
        <dbReference type="EMBL" id="OAT45251.1"/>
    </source>
</evidence>
<accession>A0A1B7JBB8</accession>
<evidence type="ECO:0000313" key="2">
    <source>
        <dbReference type="Proteomes" id="UP000078386"/>
    </source>
</evidence>
<proteinExistence type="predicted"/>
<dbReference type="PATRIC" id="fig|1354264.4.peg.4620"/>